<evidence type="ECO:0000313" key="2">
    <source>
        <dbReference type="EMBL" id="RKN35529.1"/>
    </source>
</evidence>
<protein>
    <submittedName>
        <fullName evidence="2">Uncharacterized protein</fullName>
    </submittedName>
</protein>
<dbReference type="Proteomes" id="UP000275865">
    <property type="component" value="Unassembled WGS sequence"/>
</dbReference>
<accession>A0A3A9YED9</accession>
<comment type="caution">
    <text evidence="2">The sequence shown here is derived from an EMBL/GenBank/DDBJ whole genome shotgun (WGS) entry which is preliminary data.</text>
</comment>
<sequence>MLLLGLLSACTPPDKPLLALSVQQGRPVGVLVTCGDGLAQVSVYERTTGTPGTWSFVHWHVSGAPASETVEVPLLGEPPAGWRLDDTRETPAPEAGETSRYEQLTALEPGVGYGLGGSTGVDDAVSITFTIADLDRLGPDEVLTAVEFGEPRIVSRDTFVADARDSCG</sequence>
<evidence type="ECO:0000313" key="3">
    <source>
        <dbReference type="Proteomes" id="UP000275865"/>
    </source>
</evidence>
<feature type="region of interest" description="Disordered" evidence="1">
    <location>
        <begin position="77"/>
        <end position="98"/>
    </location>
</feature>
<dbReference type="AlphaFoldDB" id="A0A3A9YED9"/>
<proteinExistence type="predicted"/>
<reference evidence="2 3" key="1">
    <citation type="submission" date="2018-09" db="EMBL/GenBank/DDBJ databases">
        <title>Micromonospora sp. nov. MS1-9, isolated from a root of Musa sp.</title>
        <authorList>
            <person name="Kuncharoen N."/>
            <person name="Kudo T."/>
            <person name="Ohkuma M."/>
            <person name="Yuki M."/>
            <person name="Tanasupawat S."/>
        </authorList>
    </citation>
    <scope>NUCLEOTIDE SEQUENCE [LARGE SCALE GENOMIC DNA]</scope>
    <source>
        <strain evidence="2 3">MS1-9</strain>
    </source>
</reference>
<dbReference type="EMBL" id="RAZT01000002">
    <property type="protein sequence ID" value="RKN35529.1"/>
    <property type="molecule type" value="Genomic_DNA"/>
</dbReference>
<organism evidence="2 3">
    <name type="scientific">Micromonospora musae</name>
    <dbReference type="NCBI Taxonomy" id="1894970"/>
    <lineage>
        <taxon>Bacteria</taxon>
        <taxon>Bacillati</taxon>
        <taxon>Actinomycetota</taxon>
        <taxon>Actinomycetes</taxon>
        <taxon>Micromonosporales</taxon>
        <taxon>Micromonosporaceae</taxon>
        <taxon>Micromonospora</taxon>
    </lineage>
</organism>
<evidence type="ECO:0000256" key="1">
    <source>
        <dbReference type="SAM" id="MobiDB-lite"/>
    </source>
</evidence>
<gene>
    <name evidence="2" type="ORF">D7044_05085</name>
</gene>
<name>A0A3A9YED9_9ACTN</name>